<keyword evidence="5" id="KW-0472">Membrane</keyword>
<dbReference type="SUPFAM" id="SSF55874">
    <property type="entry name" value="ATPase domain of HSP90 chaperone/DNA topoisomerase II/histidine kinase"/>
    <property type="match status" value="1"/>
</dbReference>
<feature type="transmembrane region" description="Helical" evidence="5">
    <location>
        <begin position="39"/>
        <end position="57"/>
    </location>
</feature>
<evidence type="ECO:0000256" key="5">
    <source>
        <dbReference type="SAM" id="Phobius"/>
    </source>
</evidence>
<keyword evidence="9" id="KW-1185">Reference proteome</keyword>
<dbReference type="Gene3D" id="3.30.565.10">
    <property type="entry name" value="Histidine kinase-like ATPase, C-terminal domain"/>
    <property type="match status" value="1"/>
</dbReference>
<accession>A0ABW3FPG2</accession>
<feature type="region of interest" description="Disordered" evidence="4">
    <location>
        <begin position="1"/>
        <end position="29"/>
    </location>
</feature>
<gene>
    <name evidence="8" type="ORF">ACFQ16_02615</name>
</gene>
<feature type="transmembrane region" description="Helical" evidence="5">
    <location>
        <begin position="102"/>
        <end position="119"/>
    </location>
</feature>
<evidence type="ECO:0000256" key="4">
    <source>
        <dbReference type="SAM" id="MobiDB-lite"/>
    </source>
</evidence>
<name>A0ABW3FPG2_9PSEU</name>
<evidence type="ECO:0000256" key="1">
    <source>
        <dbReference type="ARBA" id="ARBA00022679"/>
    </source>
</evidence>
<dbReference type="EMBL" id="JBHTIW010000001">
    <property type="protein sequence ID" value="MFD0918626.1"/>
    <property type="molecule type" value="Genomic_DNA"/>
</dbReference>
<dbReference type="InterPro" id="IPR036890">
    <property type="entry name" value="HATPase_C_sf"/>
</dbReference>
<keyword evidence="5" id="KW-1133">Transmembrane helix</keyword>
<reference evidence="9" key="1">
    <citation type="journal article" date="2019" name="Int. J. Syst. Evol. Microbiol.">
        <title>The Global Catalogue of Microorganisms (GCM) 10K type strain sequencing project: providing services to taxonomists for standard genome sequencing and annotation.</title>
        <authorList>
            <consortium name="The Broad Institute Genomics Platform"/>
            <consortium name="The Broad Institute Genome Sequencing Center for Infectious Disease"/>
            <person name="Wu L."/>
            <person name="Ma J."/>
        </authorList>
    </citation>
    <scope>NUCLEOTIDE SEQUENCE [LARGE SCALE GENOMIC DNA]</scope>
    <source>
        <strain evidence="9">CCUG 56401</strain>
    </source>
</reference>
<dbReference type="InterPro" id="IPR007168">
    <property type="entry name" value="Phageshock_PspC_N"/>
</dbReference>
<dbReference type="InterPro" id="IPR050482">
    <property type="entry name" value="Sensor_HK_TwoCompSys"/>
</dbReference>
<dbReference type="Pfam" id="PF02518">
    <property type="entry name" value="HATPase_c"/>
    <property type="match status" value="1"/>
</dbReference>
<dbReference type="PANTHER" id="PTHR24421">
    <property type="entry name" value="NITRATE/NITRITE SENSOR PROTEIN NARX-RELATED"/>
    <property type="match status" value="1"/>
</dbReference>
<keyword evidence="5" id="KW-0812">Transmembrane</keyword>
<proteinExistence type="predicted"/>
<evidence type="ECO:0000259" key="7">
    <source>
        <dbReference type="Pfam" id="PF04024"/>
    </source>
</evidence>
<sequence length="434" mass="46529">MNVRDERYRSPEAGPDTRPAGTEEAPRYPQLRRRRSGRLVAGVAGGIAEHLGIPVLWVRVAFVVLAAFGGAGVVGYAALWVFAPQGAGPADPPSARERQQGVALILLGIGLSVAFGSMVSLPPWFGAPLLIALIGAGVVWREADDSQRRRWREGARSGVVGVLLGGGGRTAAVRVITGSALVVVGLAAFLAGNVSLGDVQFVVLAVLAALVGVAVLTVPWWVRLVRDLDVERASRIRSQERAEIAAHLHDSVLQTLALIQKQADSEREVRRLARGQERELRHWLYGPDGYGRASERPVAAEERRATLSAELTRICGEVEDTFAIEVQQVVVGDCEIDDRLGAQLAATREAVVNAAKHAGVSEVSVYAEVEPERVSVFVRDRGAGFDPDAVPDDRHGLADSIRGRVRRHGGEVRVRTAPGEGTEIQMQMPRAVAT</sequence>
<dbReference type="RefSeq" id="WP_263249680.1">
    <property type="nucleotide sequence ID" value="NZ_BAABLT010000022.1"/>
</dbReference>
<feature type="compositionally biased region" description="Basic and acidic residues" evidence="4">
    <location>
        <begin position="1"/>
        <end position="10"/>
    </location>
</feature>
<dbReference type="InterPro" id="IPR003594">
    <property type="entry name" value="HATPase_dom"/>
</dbReference>
<feature type="domain" description="Histidine kinase/HSP90-like ATPase" evidence="6">
    <location>
        <begin position="347"/>
        <end position="430"/>
    </location>
</feature>
<evidence type="ECO:0000256" key="2">
    <source>
        <dbReference type="ARBA" id="ARBA00022777"/>
    </source>
</evidence>
<feature type="transmembrane region" description="Helical" evidence="5">
    <location>
        <begin position="125"/>
        <end position="143"/>
    </location>
</feature>
<evidence type="ECO:0000313" key="9">
    <source>
        <dbReference type="Proteomes" id="UP001597018"/>
    </source>
</evidence>
<keyword evidence="2" id="KW-0418">Kinase</keyword>
<organism evidence="8 9">
    <name type="scientific">Saccharopolyspora rosea</name>
    <dbReference type="NCBI Taxonomy" id="524884"/>
    <lineage>
        <taxon>Bacteria</taxon>
        <taxon>Bacillati</taxon>
        <taxon>Actinomycetota</taxon>
        <taxon>Actinomycetes</taxon>
        <taxon>Pseudonocardiales</taxon>
        <taxon>Pseudonocardiaceae</taxon>
        <taxon>Saccharopolyspora</taxon>
    </lineage>
</organism>
<evidence type="ECO:0000259" key="6">
    <source>
        <dbReference type="Pfam" id="PF02518"/>
    </source>
</evidence>
<dbReference type="Proteomes" id="UP001597018">
    <property type="component" value="Unassembled WGS sequence"/>
</dbReference>
<comment type="caution">
    <text evidence="8">The sequence shown here is derived from an EMBL/GenBank/DDBJ whole genome shotgun (WGS) entry which is preliminary data.</text>
</comment>
<feature type="transmembrane region" description="Helical" evidence="5">
    <location>
        <begin position="175"/>
        <end position="195"/>
    </location>
</feature>
<keyword evidence="3" id="KW-0902">Two-component regulatory system</keyword>
<dbReference type="CDD" id="cd16917">
    <property type="entry name" value="HATPase_UhpB-NarQ-NarX-like"/>
    <property type="match status" value="1"/>
</dbReference>
<evidence type="ECO:0000313" key="8">
    <source>
        <dbReference type="EMBL" id="MFD0918626.1"/>
    </source>
</evidence>
<feature type="transmembrane region" description="Helical" evidence="5">
    <location>
        <begin position="63"/>
        <end position="82"/>
    </location>
</feature>
<protein>
    <submittedName>
        <fullName evidence="8">PspC domain-containing protein</fullName>
    </submittedName>
</protein>
<feature type="transmembrane region" description="Helical" evidence="5">
    <location>
        <begin position="201"/>
        <end position="222"/>
    </location>
</feature>
<dbReference type="PANTHER" id="PTHR24421:SF61">
    <property type="entry name" value="OXYGEN SENSOR HISTIDINE KINASE NREB"/>
    <property type="match status" value="1"/>
</dbReference>
<feature type="domain" description="Phage shock protein PspC N-terminal" evidence="7">
    <location>
        <begin position="30"/>
        <end position="85"/>
    </location>
</feature>
<dbReference type="Pfam" id="PF04024">
    <property type="entry name" value="PspC"/>
    <property type="match status" value="1"/>
</dbReference>
<evidence type="ECO:0000256" key="3">
    <source>
        <dbReference type="ARBA" id="ARBA00023012"/>
    </source>
</evidence>
<keyword evidence="1" id="KW-0808">Transferase</keyword>